<evidence type="ECO:0000313" key="16">
    <source>
        <dbReference type="Proteomes" id="UP000777438"/>
    </source>
</evidence>
<evidence type="ECO:0000256" key="10">
    <source>
        <dbReference type="ARBA" id="ARBA00022989"/>
    </source>
</evidence>
<dbReference type="GO" id="GO:0016263">
    <property type="term" value="F:glycoprotein-N-acetylgalactosamine 3-beta-galactosyltransferase activity"/>
    <property type="evidence" value="ECO:0007669"/>
    <property type="project" value="UniProtKB-EC"/>
</dbReference>
<dbReference type="GO" id="GO:0000166">
    <property type="term" value="F:nucleotide binding"/>
    <property type="evidence" value="ECO:0007669"/>
    <property type="project" value="UniProtKB-KW"/>
</dbReference>
<keyword evidence="5" id="KW-0328">Glycosyltransferase</keyword>
<sequence>MPPTWTPSGMPGPRRLSLNKRFSRMAIIGLCSITLFILVFWHSIHGSYNVPEYYPFATTSYFFPVSVQPEGKTTKDLCATFPKHVLKSIQPVLKMGHGESRTKVEAQLDSVSACFDKDDLLIFSDLDETIRGHEVIDILADLPAGYYEDNPDFQHYIWQKEMRANGTLDKDKEATARINGWRIDKYKFLPMIERAWRTKPNKDFYFFFETDTYVFWDNVFRFLHTFDPDRPLYMGSPSPGRHDVKKDIKTWFANGGPGFVLSRGAIKTLLARKVTSYGQYVEAPITEKWLPLLNEDCCGDSVAGWALWNVSISLQGYWPMFNPHPLHGIPFSEKYWCQPVLTLHKTRPKDMVDVWRWEFSQRKLGRPLLYSDLWEYFRPGDRQVSFDWDNGEWDSWAAPRELKIQSYDACAKYCHDHDQCLGWTWRGRDDAKCTLSKAIRYGDPRAPEIWPWPEEKDDKGNPLPPPTDRKDRWVDFKTGWIPERIEEWRMSKNCSTVQWVGPSIKRVF</sequence>
<dbReference type="EC" id="2.4.1.122" evidence="4"/>
<protein>
    <recommendedName>
        <fullName evidence="4">N-acetylgalactosaminide beta-1,3-galactosyltransferase</fullName>
        <ecNumber evidence="4">2.4.1.122</ecNumber>
    </recommendedName>
</protein>
<evidence type="ECO:0000256" key="3">
    <source>
        <dbReference type="ARBA" id="ARBA00006462"/>
    </source>
</evidence>
<feature type="region of interest" description="Disordered" evidence="12">
    <location>
        <begin position="450"/>
        <end position="470"/>
    </location>
</feature>
<evidence type="ECO:0000256" key="11">
    <source>
        <dbReference type="ARBA" id="ARBA00023136"/>
    </source>
</evidence>
<evidence type="ECO:0000256" key="1">
    <source>
        <dbReference type="ARBA" id="ARBA00004606"/>
    </source>
</evidence>
<dbReference type="InterPro" id="IPR026050">
    <property type="entry name" value="C1GALT1/C1GALT1_chp1"/>
</dbReference>
<feature type="domain" description="Fringe-like glycosyltransferase" evidence="14">
    <location>
        <begin position="198"/>
        <end position="269"/>
    </location>
</feature>
<keyword evidence="9" id="KW-0735">Signal-anchor</keyword>
<comment type="caution">
    <text evidence="15">The sequence shown here is derived from an EMBL/GenBank/DDBJ whole genome shotgun (WGS) entry which is preliminary data.</text>
</comment>
<dbReference type="EMBL" id="JAGPYM010000003">
    <property type="protein sequence ID" value="KAH6896750.1"/>
    <property type="molecule type" value="Genomic_DNA"/>
</dbReference>
<evidence type="ECO:0000313" key="15">
    <source>
        <dbReference type="EMBL" id="KAH6896750.1"/>
    </source>
</evidence>
<dbReference type="Gene3D" id="3.90.550.50">
    <property type="match status" value="1"/>
</dbReference>
<dbReference type="PANTHER" id="PTHR23033:SF47">
    <property type="entry name" value="APPLE DOMAIN-CONTAINING PROTEIN-RELATED"/>
    <property type="match status" value="1"/>
</dbReference>
<keyword evidence="11 13" id="KW-0472">Membrane</keyword>
<evidence type="ECO:0000256" key="5">
    <source>
        <dbReference type="ARBA" id="ARBA00022676"/>
    </source>
</evidence>
<keyword evidence="8" id="KW-0547">Nucleotide-binding</keyword>
<keyword evidence="16" id="KW-1185">Reference proteome</keyword>
<evidence type="ECO:0000256" key="6">
    <source>
        <dbReference type="ARBA" id="ARBA00022679"/>
    </source>
</evidence>
<dbReference type="PANTHER" id="PTHR23033">
    <property type="entry name" value="BETA1,3-GALACTOSYLTRANSFERASE"/>
    <property type="match status" value="1"/>
</dbReference>
<evidence type="ECO:0000256" key="7">
    <source>
        <dbReference type="ARBA" id="ARBA00022692"/>
    </source>
</evidence>
<dbReference type="GO" id="GO:0016020">
    <property type="term" value="C:membrane"/>
    <property type="evidence" value="ECO:0007669"/>
    <property type="project" value="UniProtKB-SubCell"/>
</dbReference>
<dbReference type="Pfam" id="PF02434">
    <property type="entry name" value="Fringe"/>
    <property type="match status" value="1"/>
</dbReference>
<comment type="similarity">
    <text evidence="3">Belongs to the glycosyltransferase 31 family. Beta3-Gal-T subfamily.</text>
</comment>
<comment type="subcellular location">
    <subcellularLocation>
        <location evidence="1">Membrane</location>
        <topology evidence="1">Single-pass type II membrane protein</topology>
    </subcellularLocation>
</comment>
<evidence type="ECO:0000256" key="9">
    <source>
        <dbReference type="ARBA" id="ARBA00022968"/>
    </source>
</evidence>
<organism evidence="15 16">
    <name type="scientific">Thelonectria olida</name>
    <dbReference type="NCBI Taxonomy" id="1576542"/>
    <lineage>
        <taxon>Eukaryota</taxon>
        <taxon>Fungi</taxon>
        <taxon>Dikarya</taxon>
        <taxon>Ascomycota</taxon>
        <taxon>Pezizomycotina</taxon>
        <taxon>Sordariomycetes</taxon>
        <taxon>Hypocreomycetidae</taxon>
        <taxon>Hypocreales</taxon>
        <taxon>Nectriaceae</taxon>
        <taxon>Thelonectria</taxon>
    </lineage>
</organism>
<evidence type="ECO:0000259" key="14">
    <source>
        <dbReference type="Pfam" id="PF02434"/>
    </source>
</evidence>
<evidence type="ECO:0000256" key="13">
    <source>
        <dbReference type="SAM" id="Phobius"/>
    </source>
</evidence>
<reference evidence="15 16" key="1">
    <citation type="journal article" date="2021" name="Nat. Commun.">
        <title>Genetic determinants of endophytism in the Arabidopsis root mycobiome.</title>
        <authorList>
            <person name="Mesny F."/>
            <person name="Miyauchi S."/>
            <person name="Thiergart T."/>
            <person name="Pickel B."/>
            <person name="Atanasova L."/>
            <person name="Karlsson M."/>
            <person name="Huettel B."/>
            <person name="Barry K.W."/>
            <person name="Haridas S."/>
            <person name="Chen C."/>
            <person name="Bauer D."/>
            <person name="Andreopoulos W."/>
            <person name="Pangilinan J."/>
            <person name="LaButti K."/>
            <person name="Riley R."/>
            <person name="Lipzen A."/>
            <person name="Clum A."/>
            <person name="Drula E."/>
            <person name="Henrissat B."/>
            <person name="Kohler A."/>
            <person name="Grigoriev I.V."/>
            <person name="Martin F.M."/>
            <person name="Hacquard S."/>
        </authorList>
    </citation>
    <scope>NUCLEOTIDE SEQUENCE [LARGE SCALE GENOMIC DNA]</scope>
    <source>
        <strain evidence="15 16">MPI-CAGE-CH-0241</strain>
    </source>
</reference>
<comment type="pathway">
    <text evidence="2">Protein modification; protein glycosylation.</text>
</comment>
<dbReference type="Proteomes" id="UP000777438">
    <property type="component" value="Unassembled WGS sequence"/>
</dbReference>
<keyword evidence="6" id="KW-0808">Transferase</keyword>
<dbReference type="AlphaFoldDB" id="A0A9P8WD46"/>
<name>A0A9P8WD46_9HYPO</name>
<evidence type="ECO:0000256" key="2">
    <source>
        <dbReference type="ARBA" id="ARBA00004922"/>
    </source>
</evidence>
<feature type="transmembrane region" description="Helical" evidence="13">
    <location>
        <begin position="21"/>
        <end position="41"/>
    </location>
</feature>
<keyword evidence="10 13" id="KW-1133">Transmembrane helix</keyword>
<gene>
    <name evidence="15" type="ORF">B0T10DRAFT_475012</name>
</gene>
<evidence type="ECO:0000256" key="12">
    <source>
        <dbReference type="SAM" id="MobiDB-lite"/>
    </source>
</evidence>
<evidence type="ECO:0000256" key="8">
    <source>
        <dbReference type="ARBA" id="ARBA00022741"/>
    </source>
</evidence>
<dbReference type="InterPro" id="IPR003378">
    <property type="entry name" value="Fringe-like_glycosylTrfase"/>
</dbReference>
<proteinExistence type="inferred from homology"/>
<dbReference type="OrthoDB" id="414175at2759"/>
<evidence type="ECO:0000256" key="4">
    <source>
        <dbReference type="ARBA" id="ARBA00012557"/>
    </source>
</evidence>
<dbReference type="Gene3D" id="3.50.4.10">
    <property type="entry name" value="Hepatocyte Growth Factor"/>
    <property type="match status" value="1"/>
</dbReference>
<accession>A0A9P8WD46</accession>
<keyword evidence="7 13" id="KW-0812">Transmembrane</keyword>